<keyword evidence="4" id="KW-1185">Reference proteome</keyword>
<name>M3D4E4_SPHMS</name>
<evidence type="ECO:0000313" key="4">
    <source>
        <dbReference type="Proteomes" id="UP000016931"/>
    </source>
</evidence>
<dbReference type="InterPro" id="IPR018244">
    <property type="entry name" value="Allrgn_V5/Tpx1_CS"/>
</dbReference>
<evidence type="ECO:0000256" key="1">
    <source>
        <dbReference type="SAM" id="SignalP"/>
    </source>
</evidence>
<feature type="chain" id="PRO_5004032812" evidence="1">
    <location>
        <begin position="17"/>
        <end position="197"/>
    </location>
</feature>
<proteinExistence type="predicted"/>
<feature type="signal peptide" evidence="1">
    <location>
        <begin position="1"/>
        <end position="16"/>
    </location>
</feature>
<dbReference type="OrthoDB" id="337038at2759"/>
<evidence type="ECO:0000259" key="2">
    <source>
        <dbReference type="SMART" id="SM00198"/>
    </source>
</evidence>
<dbReference type="SUPFAM" id="SSF55797">
    <property type="entry name" value="PR-1-like"/>
    <property type="match status" value="1"/>
</dbReference>
<dbReference type="InterPro" id="IPR014044">
    <property type="entry name" value="CAP_dom"/>
</dbReference>
<dbReference type="InterPro" id="IPR001283">
    <property type="entry name" value="CRISP-related"/>
</dbReference>
<dbReference type="InterPro" id="IPR035940">
    <property type="entry name" value="CAP_sf"/>
</dbReference>
<dbReference type="HOGENOM" id="CLU_035730_5_1_1"/>
<dbReference type="PROSITE" id="PS01009">
    <property type="entry name" value="CRISP_1"/>
    <property type="match status" value="1"/>
</dbReference>
<dbReference type="EMBL" id="KB456264">
    <property type="protein sequence ID" value="EMF12759.1"/>
    <property type="molecule type" value="Genomic_DNA"/>
</dbReference>
<dbReference type="PRINTS" id="PR00838">
    <property type="entry name" value="V5ALLERGEN"/>
</dbReference>
<dbReference type="PANTHER" id="PTHR10334">
    <property type="entry name" value="CYSTEINE-RICH SECRETORY PROTEIN-RELATED"/>
    <property type="match status" value="1"/>
</dbReference>
<keyword evidence="1" id="KW-0732">Signal</keyword>
<dbReference type="Proteomes" id="UP000016931">
    <property type="component" value="Unassembled WGS sequence"/>
</dbReference>
<dbReference type="Gene3D" id="3.40.33.10">
    <property type="entry name" value="CAP"/>
    <property type="match status" value="1"/>
</dbReference>
<dbReference type="GO" id="GO:0005576">
    <property type="term" value="C:extracellular region"/>
    <property type="evidence" value="ECO:0007669"/>
    <property type="project" value="InterPro"/>
</dbReference>
<accession>M3D4E4</accession>
<dbReference type="OMA" id="TITDLWY"/>
<dbReference type="RefSeq" id="XP_016760880.1">
    <property type="nucleotide sequence ID" value="XM_016901323.1"/>
</dbReference>
<protein>
    <submittedName>
        <fullName evidence="3">PR-1-like protein</fullName>
    </submittedName>
</protein>
<gene>
    <name evidence="3" type="ORF">SEPMUDRAFT_117318</name>
</gene>
<feature type="domain" description="SCP" evidence="2">
    <location>
        <begin position="26"/>
        <end position="176"/>
    </location>
</feature>
<organism evidence="3 4">
    <name type="scientific">Sphaerulina musiva (strain SO2202)</name>
    <name type="common">Poplar stem canker fungus</name>
    <name type="synonym">Septoria musiva</name>
    <dbReference type="NCBI Taxonomy" id="692275"/>
    <lineage>
        <taxon>Eukaryota</taxon>
        <taxon>Fungi</taxon>
        <taxon>Dikarya</taxon>
        <taxon>Ascomycota</taxon>
        <taxon>Pezizomycotina</taxon>
        <taxon>Dothideomycetes</taxon>
        <taxon>Dothideomycetidae</taxon>
        <taxon>Mycosphaerellales</taxon>
        <taxon>Mycosphaerellaceae</taxon>
        <taxon>Sphaerulina</taxon>
    </lineage>
</organism>
<dbReference type="STRING" id="692275.M3D4E4"/>
<dbReference type="InterPro" id="IPR002413">
    <property type="entry name" value="V5_allergen-like"/>
</dbReference>
<sequence>MHFLGVAAIFSIAVTARPAVVPRQLSYAEKAVLHHNYHRANHSAPPVEWDDDLAATAKKGADMCSFEHKMDFDGGGYGQNIAAGVEPERITEIITGLWYNNEQCLYPSYGRNPTEDEMTNSFHEWGHFTQIVWKDTTTIGCWTTDCTSQGGVKNVGGDVLPYFTVCNYKGPGNYDDEFADQIGEPLDHDTVQWDYGL</sequence>
<dbReference type="eggNOG" id="KOG3017">
    <property type="taxonomic scope" value="Eukaryota"/>
</dbReference>
<dbReference type="GeneID" id="27898460"/>
<dbReference type="SMART" id="SM00198">
    <property type="entry name" value="SCP"/>
    <property type="match status" value="1"/>
</dbReference>
<evidence type="ECO:0000313" key="3">
    <source>
        <dbReference type="EMBL" id="EMF12759.1"/>
    </source>
</evidence>
<reference evidence="3 4" key="1">
    <citation type="journal article" date="2012" name="PLoS Pathog.">
        <title>Diverse lifestyles and strategies of plant pathogenesis encoded in the genomes of eighteen Dothideomycetes fungi.</title>
        <authorList>
            <person name="Ohm R.A."/>
            <person name="Feau N."/>
            <person name="Henrissat B."/>
            <person name="Schoch C.L."/>
            <person name="Horwitz B.A."/>
            <person name="Barry K.W."/>
            <person name="Condon B.J."/>
            <person name="Copeland A.C."/>
            <person name="Dhillon B."/>
            <person name="Glaser F."/>
            <person name="Hesse C.N."/>
            <person name="Kosti I."/>
            <person name="LaButti K."/>
            <person name="Lindquist E.A."/>
            <person name="Lucas S."/>
            <person name="Salamov A.A."/>
            <person name="Bradshaw R.E."/>
            <person name="Ciuffetti L."/>
            <person name="Hamelin R.C."/>
            <person name="Kema G.H.J."/>
            <person name="Lawrence C."/>
            <person name="Scott J.A."/>
            <person name="Spatafora J.W."/>
            <person name="Turgeon B.G."/>
            <person name="de Wit P.J.G.M."/>
            <person name="Zhong S."/>
            <person name="Goodwin S.B."/>
            <person name="Grigoriev I.V."/>
        </authorList>
    </citation>
    <scope>NUCLEOTIDE SEQUENCE [LARGE SCALE GENOMIC DNA]</scope>
    <source>
        <strain evidence="3 4">SO2202</strain>
    </source>
</reference>
<dbReference type="PRINTS" id="PR00837">
    <property type="entry name" value="V5TPXLIKE"/>
</dbReference>
<dbReference type="Pfam" id="PF00188">
    <property type="entry name" value="CAP"/>
    <property type="match status" value="1"/>
</dbReference>
<dbReference type="AlphaFoldDB" id="M3D4E4"/>
<dbReference type="CDD" id="cd05380">
    <property type="entry name" value="CAP_euk"/>
    <property type="match status" value="1"/>
</dbReference>